<evidence type="ECO:0000313" key="2">
    <source>
        <dbReference type="EMBL" id="KDB24977.1"/>
    </source>
</evidence>
<comment type="caution">
    <text evidence="2">The sequence shown here is derived from an EMBL/GenBank/DDBJ whole genome shotgun (WGS) entry which is preliminary data.</text>
</comment>
<dbReference type="OrthoDB" id="10417151at2759"/>
<dbReference type="Proteomes" id="UP000024533">
    <property type="component" value="Unassembled WGS sequence"/>
</dbReference>
<sequence>MSVTMNFSSGARCIQRRTPGCSSAQGKPATPNNTTCAEPEAFDQTDFSVTPLSPRPTPPNPPPSPV</sequence>
<gene>
    <name evidence="2" type="ORF">H109_03186</name>
</gene>
<dbReference type="EMBL" id="AOKY01000231">
    <property type="protein sequence ID" value="KDB24977.1"/>
    <property type="molecule type" value="Genomic_DNA"/>
</dbReference>
<reference evidence="2 3" key="1">
    <citation type="submission" date="2014-02" db="EMBL/GenBank/DDBJ databases">
        <title>The Genome Sequence of Trichophyton interdigitale MR816.</title>
        <authorList>
            <consortium name="The Broad Institute Genomics Platform"/>
            <person name="Cuomo C.A."/>
            <person name="White T.C."/>
            <person name="Graser Y."/>
            <person name="Martinez-Rossi N."/>
            <person name="Heitman J."/>
            <person name="Young S.K."/>
            <person name="Zeng Q."/>
            <person name="Gargeya S."/>
            <person name="Abouelleil A."/>
            <person name="Alvarado L."/>
            <person name="Chapman S.B."/>
            <person name="Gainer-Dewar J."/>
            <person name="Goldberg J."/>
            <person name="Griggs A."/>
            <person name="Gujja S."/>
            <person name="Hansen M."/>
            <person name="Howarth C."/>
            <person name="Imamovic A."/>
            <person name="Larimer J."/>
            <person name="Martinez D."/>
            <person name="Murphy C."/>
            <person name="Pearson M.D."/>
            <person name="Persinoti G."/>
            <person name="Poon T."/>
            <person name="Priest M."/>
            <person name="Roberts A.D."/>
            <person name="Saif S."/>
            <person name="Shea T.D."/>
            <person name="Sykes S.N."/>
            <person name="Wortman J."/>
            <person name="Nusbaum C."/>
            <person name="Birren B."/>
        </authorList>
    </citation>
    <scope>NUCLEOTIDE SEQUENCE [LARGE SCALE GENOMIC DNA]</scope>
    <source>
        <strain evidence="2 3">MR816</strain>
    </source>
</reference>
<proteinExistence type="predicted"/>
<evidence type="ECO:0000313" key="3">
    <source>
        <dbReference type="Proteomes" id="UP000024533"/>
    </source>
</evidence>
<protein>
    <submittedName>
        <fullName evidence="2">Uncharacterized protein</fullName>
    </submittedName>
</protein>
<dbReference type="HOGENOM" id="CLU_2832992_0_0_1"/>
<feature type="compositionally biased region" description="Pro residues" evidence="1">
    <location>
        <begin position="53"/>
        <end position="66"/>
    </location>
</feature>
<organism evidence="2 3">
    <name type="scientific">Trichophyton interdigitale (strain MR816)</name>
    <dbReference type="NCBI Taxonomy" id="1215338"/>
    <lineage>
        <taxon>Eukaryota</taxon>
        <taxon>Fungi</taxon>
        <taxon>Dikarya</taxon>
        <taxon>Ascomycota</taxon>
        <taxon>Pezizomycotina</taxon>
        <taxon>Eurotiomycetes</taxon>
        <taxon>Eurotiomycetidae</taxon>
        <taxon>Onygenales</taxon>
        <taxon>Arthrodermataceae</taxon>
        <taxon>Trichophyton</taxon>
    </lineage>
</organism>
<feature type="compositionally biased region" description="Polar residues" evidence="1">
    <location>
        <begin position="20"/>
        <end position="36"/>
    </location>
</feature>
<keyword evidence="3" id="KW-1185">Reference proteome</keyword>
<accession>A0A059JBX0</accession>
<name>A0A059JBX0_TRIIM</name>
<feature type="region of interest" description="Disordered" evidence="1">
    <location>
        <begin position="1"/>
        <end position="66"/>
    </location>
</feature>
<dbReference type="AlphaFoldDB" id="A0A059JBX0"/>
<evidence type="ECO:0000256" key="1">
    <source>
        <dbReference type="SAM" id="MobiDB-lite"/>
    </source>
</evidence>
<dbReference type="OMA" id="ANINTHA"/>